<accession>A0A023B9V6</accession>
<feature type="non-terminal residue" evidence="1">
    <location>
        <position position="76"/>
    </location>
</feature>
<organism evidence="1 2">
    <name type="scientific">Gregarina niphandrodes</name>
    <name type="common">Septate eugregarine</name>
    <dbReference type="NCBI Taxonomy" id="110365"/>
    <lineage>
        <taxon>Eukaryota</taxon>
        <taxon>Sar</taxon>
        <taxon>Alveolata</taxon>
        <taxon>Apicomplexa</taxon>
        <taxon>Conoidasida</taxon>
        <taxon>Gregarinasina</taxon>
        <taxon>Eugregarinorida</taxon>
        <taxon>Gregarinidae</taxon>
        <taxon>Gregarina</taxon>
    </lineage>
</organism>
<comment type="caution">
    <text evidence="1">The sequence shown here is derived from an EMBL/GenBank/DDBJ whole genome shotgun (WGS) entry which is preliminary data.</text>
</comment>
<dbReference type="GeneID" id="22911696"/>
<name>A0A023B9V6_GRENI</name>
<dbReference type="Proteomes" id="UP000019763">
    <property type="component" value="Unassembled WGS sequence"/>
</dbReference>
<protein>
    <submittedName>
        <fullName evidence="1">Uncharacterized protein</fullName>
    </submittedName>
</protein>
<proteinExistence type="predicted"/>
<gene>
    <name evidence="1" type="ORF">GNI_044960</name>
</gene>
<dbReference type="VEuPathDB" id="CryptoDB:GNI_044960"/>
<keyword evidence="2" id="KW-1185">Reference proteome</keyword>
<evidence type="ECO:0000313" key="1">
    <source>
        <dbReference type="EMBL" id="EZG76407.1"/>
    </source>
</evidence>
<evidence type="ECO:0000313" key="2">
    <source>
        <dbReference type="Proteomes" id="UP000019763"/>
    </source>
</evidence>
<dbReference type="EMBL" id="AFNH02000344">
    <property type="protein sequence ID" value="EZG76407.1"/>
    <property type="molecule type" value="Genomic_DNA"/>
</dbReference>
<dbReference type="RefSeq" id="XP_011129574.1">
    <property type="nucleotide sequence ID" value="XM_011131272.1"/>
</dbReference>
<reference evidence="1" key="1">
    <citation type="submission" date="2013-12" db="EMBL/GenBank/DDBJ databases">
        <authorList>
            <person name="Omoto C.K."/>
            <person name="Sibley D."/>
            <person name="Venepally P."/>
            <person name="Hadjithomas M."/>
            <person name="Karamycheva S."/>
            <person name="Brunk B."/>
            <person name="Roos D."/>
            <person name="Caler E."/>
            <person name="Lorenzi H."/>
        </authorList>
    </citation>
    <scope>NUCLEOTIDE SEQUENCE</scope>
</reference>
<sequence length="76" mass="9132">MHRHQIEKWEKERLEKLNQEITAKQARAEMVRRAKAEEAKKVQSRRTRFYRRPLGPFDETLLADKAVDRTLGDRTL</sequence>
<dbReference type="AlphaFoldDB" id="A0A023B9V6"/>